<gene>
    <name evidence="3" type="ORF">GCM10009784_27870</name>
</gene>
<sequence>MSGYFKLVDAHDHGYRLKLMAGDGTLVAVSAYFPTKQAAIEGIDVIREIAGTGPVMDHTRREQSAHGHAAREQSTHAVAKPRLSA</sequence>
<evidence type="ECO:0000313" key="3">
    <source>
        <dbReference type="EMBL" id="GAA2177390.1"/>
    </source>
</evidence>
<proteinExistence type="predicted"/>
<evidence type="ECO:0000259" key="2">
    <source>
        <dbReference type="Pfam" id="PF07411"/>
    </source>
</evidence>
<keyword evidence="4" id="KW-1185">Reference proteome</keyword>
<dbReference type="Proteomes" id="UP001500974">
    <property type="component" value="Unassembled WGS sequence"/>
</dbReference>
<evidence type="ECO:0000256" key="1">
    <source>
        <dbReference type="SAM" id="MobiDB-lite"/>
    </source>
</evidence>
<feature type="region of interest" description="Disordered" evidence="1">
    <location>
        <begin position="57"/>
        <end position="85"/>
    </location>
</feature>
<dbReference type="Gene3D" id="2.30.29.80">
    <property type="match status" value="1"/>
</dbReference>
<evidence type="ECO:0000313" key="4">
    <source>
        <dbReference type="Proteomes" id="UP001500974"/>
    </source>
</evidence>
<dbReference type="InterPro" id="IPR036913">
    <property type="entry name" value="YegP-like_sf"/>
</dbReference>
<dbReference type="Pfam" id="PF07411">
    <property type="entry name" value="DUF1508"/>
    <property type="match status" value="1"/>
</dbReference>
<protein>
    <recommendedName>
        <fullName evidence="2">DUF1508 domain-containing protein</fullName>
    </recommendedName>
</protein>
<dbReference type="InterPro" id="IPR010879">
    <property type="entry name" value="DUF1508"/>
</dbReference>
<accession>A0ABP5MR14</accession>
<name>A0ABP5MR14_9MICC</name>
<reference evidence="4" key="1">
    <citation type="journal article" date="2019" name="Int. J. Syst. Evol. Microbiol.">
        <title>The Global Catalogue of Microorganisms (GCM) 10K type strain sequencing project: providing services to taxonomists for standard genome sequencing and annotation.</title>
        <authorList>
            <consortium name="The Broad Institute Genomics Platform"/>
            <consortium name="The Broad Institute Genome Sequencing Center for Infectious Disease"/>
            <person name="Wu L."/>
            <person name="Ma J."/>
        </authorList>
    </citation>
    <scope>NUCLEOTIDE SEQUENCE [LARGE SCALE GENOMIC DNA]</scope>
    <source>
        <strain evidence="4">JCM 14917</strain>
    </source>
</reference>
<feature type="compositionally biased region" description="Basic and acidic residues" evidence="1">
    <location>
        <begin position="57"/>
        <end position="74"/>
    </location>
</feature>
<organism evidence="3 4">
    <name type="scientific">Arthrobacter parietis</name>
    <dbReference type="NCBI Taxonomy" id="271434"/>
    <lineage>
        <taxon>Bacteria</taxon>
        <taxon>Bacillati</taxon>
        <taxon>Actinomycetota</taxon>
        <taxon>Actinomycetes</taxon>
        <taxon>Micrococcales</taxon>
        <taxon>Micrococcaceae</taxon>
        <taxon>Arthrobacter</taxon>
    </lineage>
</organism>
<dbReference type="SUPFAM" id="SSF160113">
    <property type="entry name" value="YegP-like"/>
    <property type="match status" value="1"/>
</dbReference>
<comment type="caution">
    <text evidence="3">The sequence shown here is derived from an EMBL/GenBank/DDBJ whole genome shotgun (WGS) entry which is preliminary data.</text>
</comment>
<dbReference type="EMBL" id="BAAAON010000003">
    <property type="protein sequence ID" value="GAA2177390.1"/>
    <property type="molecule type" value="Genomic_DNA"/>
</dbReference>
<dbReference type="RefSeq" id="WP_277357045.1">
    <property type="nucleotide sequence ID" value="NZ_BAAAON010000003.1"/>
</dbReference>
<feature type="domain" description="DUF1508" evidence="2">
    <location>
        <begin position="13"/>
        <end position="56"/>
    </location>
</feature>